<organism evidence="1">
    <name type="scientific">Chlamydia pneumoniae</name>
    <name type="common">Chlamydophila pneumoniae</name>
    <dbReference type="NCBI Taxonomy" id="83558"/>
    <lineage>
        <taxon>Bacteria</taxon>
        <taxon>Pseudomonadati</taxon>
        <taxon>Chlamydiota</taxon>
        <taxon>Chlamydiia</taxon>
        <taxon>Chlamydiales</taxon>
        <taxon>Chlamydiaceae</taxon>
        <taxon>Chlamydia/Chlamydophila group</taxon>
        <taxon>Chlamydia</taxon>
    </lineage>
</organism>
<proteinExistence type="predicted"/>
<dbReference type="EMBL" id="LN847224">
    <property type="protein sequence ID" value="CRI45550.1"/>
    <property type="molecule type" value="Genomic_DNA"/>
</dbReference>
<name>A0A0F7WZL0_CHLPN</name>
<reference evidence="1" key="1">
    <citation type="submission" date="2015-05" db="EMBL/GenBank/DDBJ databases">
        <authorList>
            <person name="Rattei Thomas"/>
        </authorList>
    </citation>
    <scope>NUCLEOTIDE SEQUENCE</scope>
    <source>
        <strain evidence="1">MUL2216</strain>
    </source>
</reference>
<dbReference type="AlphaFoldDB" id="A0A0F7WZL0"/>
<sequence>MLKCPERVSVKKKEDIPDLPNLIEIQIKSYKQFLQIGKLARRKRKYRFRRGFQGNFSH</sequence>
<protein>
    <submittedName>
        <fullName evidence="1">Uncharacterized protein</fullName>
    </submittedName>
</protein>
<evidence type="ECO:0000313" key="1">
    <source>
        <dbReference type="EMBL" id="CRI45550.1"/>
    </source>
</evidence>
<gene>
    <name evidence="1" type="ORF">BN1224_MUL2216_C_00150</name>
</gene>
<accession>A0A0F7WZL0</accession>